<sequence length="995" mass="113392">MSQIGCSFGKHVICVNSKIENIKLLEKYIETSADKSIVEVIGFGNLLELPLKTSSVTLMRAQIQRNLPEAVLKTLTFLLDNENNPEKSMIENALEACTYVCWKYTDLIKSDKGSNELIDYCTNTVSMFKEILPKLIDWSVLLEEILLAESFLIIARYINLFGHILKLVKLDKEVLNVSSRPASVEPVKSNVEKLKQNSFEIYTFDHRIGALFPEGQFSDPVAVVRAISAVGVSVVEPPVESTDKVNYCQQLCKSWEKLFSLLSSSHVLLEVYARQFANVLSCFNSNNSLSTLALKGIDVRIFNLCKKIFSVPVADLHLAAHLLFSLSTTNMLKTLKDLRYWALQKKNVRYTLNLIRTSLFVLIHTSQELALIKQVASWFDSTQWQKRLFKLGINLGNNQLKRDTVFDLCAEFAKMLLPSSILKEYCDGTTGVDTSCILLNYGIELCKFSSCLSGTSNPERFALCIETAKQSLEHIKSDEKSLLILNQTIRDICPYNYEALEILINKIKEIISSLESVDDADRINDSFILFKFLKSYKRQGSISAVEIRWYKHFVNPKYYETSLLTKSGPIETFDDTCGSVLDQTYANDNGGQDNQQKEINLLNEANLPSSSQKRLPFHIFTLDDKEPVEKWQMPFIYNEITIFNVQLWICLLESTKCFLQHSRTSLLIAAINSHIKELVKYNRELEEINVKQIEMLIYECHNRLSILKGLSSRFQRIPLGQTKIDLISMCCNILEKWTENAKELEISKKEVEQFDQNHHMLCQSLAVLKTEFLLEKNELLDSETKALAQKPDELISNLLCSSKLDWADHLCSEKYFHVIEQVSIIHSIEKENIFNELIDRWILSGSYDPLYGGGGIAQIVTPDLEATVDFMNTGSSGQLSNNEDPVDAEALPMLFDDMQITRVVALLRRIDNPKQKIVEISKKLKLEASNLPGGYLTKIRIASCILRFVDEDQMQELFNMSTSQFYRELVVVLNQRLSAIGHIEIPFNISQDSFD</sequence>
<dbReference type="GO" id="GO:1903394">
    <property type="term" value="P:protein localization to kinetochore involved in kinetochore assembly"/>
    <property type="evidence" value="ECO:0007669"/>
    <property type="project" value="TreeGrafter"/>
</dbReference>
<evidence type="ECO:0000313" key="3">
    <source>
        <dbReference type="Proteomes" id="UP000605970"/>
    </source>
</evidence>
<organism evidence="2 3">
    <name type="scientific">Meloidogyne graminicola</name>
    <dbReference type="NCBI Taxonomy" id="189291"/>
    <lineage>
        <taxon>Eukaryota</taxon>
        <taxon>Metazoa</taxon>
        <taxon>Ecdysozoa</taxon>
        <taxon>Nematoda</taxon>
        <taxon>Chromadorea</taxon>
        <taxon>Rhabditida</taxon>
        <taxon>Tylenchina</taxon>
        <taxon>Tylenchomorpha</taxon>
        <taxon>Tylenchoidea</taxon>
        <taxon>Meloidogynidae</taxon>
        <taxon>Meloidogyninae</taxon>
        <taxon>Meloidogyne</taxon>
    </lineage>
</organism>
<dbReference type="GO" id="GO:0007094">
    <property type="term" value="P:mitotic spindle assembly checkpoint signaling"/>
    <property type="evidence" value="ECO:0007669"/>
    <property type="project" value="TreeGrafter"/>
</dbReference>
<dbReference type="OrthoDB" id="5868545at2759"/>
<dbReference type="AlphaFoldDB" id="A0A8S9ZSQ1"/>
<name>A0A8S9ZSQ1_9BILA</name>
<dbReference type="GO" id="GO:0000070">
    <property type="term" value="P:mitotic sister chromatid segregation"/>
    <property type="evidence" value="ECO:0007669"/>
    <property type="project" value="TreeGrafter"/>
</dbReference>
<dbReference type="GO" id="GO:1990423">
    <property type="term" value="C:RZZ complex"/>
    <property type="evidence" value="ECO:0007669"/>
    <property type="project" value="TreeGrafter"/>
</dbReference>
<dbReference type="PANTHER" id="PTHR15688:SF1">
    <property type="entry name" value="KINETOCHORE-ASSOCIATED PROTEIN 1"/>
    <property type="match status" value="1"/>
</dbReference>
<feature type="domain" description="KNTC1 third ARM-repeats" evidence="1">
    <location>
        <begin position="302"/>
        <end position="504"/>
    </location>
</feature>
<dbReference type="EMBL" id="JABEBT010000034">
    <property type="protein sequence ID" value="KAF7636067.1"/>
    <property type="molecule type" value="Genomic_DNA"/>
</dbReference>
<protein>
    <recommendedName>
        <fullName evidence="1">KNTC1 third ARM-repeats domain-containing protein</fullName>
    </recommendedName>
</protein>
<evidence type="ECO:0000313" key="2">
    <source>
        <dbReference type="EMBL" id="KAF7636067.1"/>
    </source>
</evidence>
<evidence type="ECO:0000259" key="1">
    <source>
        <dbReference type="Pfam" id="PF24515"/>
    </source>
</evidence>
<dbReference type="Pfam" id="PF24515">
    <property type="entry name" value="ARM_KNTC1_3rd"/>
    <property type="match status" value="1"/>
</dbReference>
<dbReference type="PANTHER" id="PTHR15688">
    <property type="entry name" value="KINETOCHORE-ASSOCIATED PROTEIN 1"/>
    <property type="match status" value="1"/>
</dbReference>
<keyword evidence="3" id="KW-1185">Reference proteome</keyword>
<accession>A0A8S9ZSQ1</accession>
<dbReference type="GO" id="GO:0005828">
    <property type="term" value="C:kinetochore microtubule"/>
    <property type="evidence" value="ECO:0007669"/>
    <property type="project" value="TreeGrafter"/>
</dbReference>
<gene>
    <name evidence="2" type="ORF">Mgra_00004515</name>
</gene>
<dbReference type="GO" id="GO:0031267">
    <property type="term" value="F:small GTPase binding"/>
    <property type="evidence" value="ECO:0007669"/>
    <property type="project" value="TreeGrafter"/>
</dbReference>
<proteinExistence type="predicted"/>
<comment type="caution">
    <text evidence="2">The sequence shown here is derived from an EMBL/GenBank/DDBJ whole genome shotgun (WGS) entry which is preliminary data.</text>
</comment>
<reference evidence="2" key="1">
    <citation type="journal article" date="2020" name="Ecol. Evol.">
        <title>Genome structure and content of the rice root-knot nematode (Meloidogyne graminicola).</title>
        <authorList>
            <person name="Phan N.T."/>
            <person name="Danchin E.G.J."/>
            <person name="Klopp C."/>
            <person name="Perfus-Barbeoch L."/>
            <person name="Kozlowski D.K."/>
            <person name="Koutsovoulos G.D."/>
            <person name="Lopez-Roques C."/>
            <person name="Bouchez O."/>
            <person name="Zahm M."/>
            <person name="Besnard G."/>
            <person name="Bellafiore S."/>
        </authorList>
    </citation>
    <scope>NUCLEOTIDE SEQUENCE</scope>
    <source>
        <strain evidence="2">VN-18</strain>
    </source>
</reference>
<dbReference type="InterPro" id="IPR055405">
    <property type="entry name" value="ARM_KNTC1_3rd"/>
</dbReference>
<dbReference type="Proteomes" id="UP000605970">
    <property type="component" value="Unassembled WGS sequence"/>
</dbReference>
<dbReference type="InterPro" id="IPR052802">
    <property type="entry name" value="KNTC1"/>
</dbReference>
<dbReference type="GO" id="GO:0005737">
    <property type="term" value="C:cytoplasm"/>
    <property type="evidence" value="ECO:0007669"/>
    <property type="project" value="TreeGrafter"/>
</dbReference>